<dbReference type="SUPFAM" id="SSF54928">
    <property type="entry name" value="RNA-binding domain, RBD"/>
    <property type="match status" value="1"/>
</dbReference>
<dbReference type="InterPro" id="IPR035979">
    <property type="entry name" value="RBD_domain_sf"/>
</dbReference>
<dbReference type="GeneID" id="22910554"/>
<name>A0A023BDD5_GRENI</name>
<dbReference type="GO" id="GO:0006406">
    <property type="term" value="P:mRNA export from nucleus"/>
    <property type="evidence" value="ECO:0007669"/>
    <property type="project" value="TreeGrafter"/>
</dbReference>
<reference evidence="4" key="1">
    <citation type="submission" date="2013-12" db="EMBL/GenBank/DDBJ databases">
        <authorList>
            <person name="Omoto C.K."/>
            <person name="Sibley D."/>
            <person name="Venepally P."/>
            <person name="Hadjithomas M."/>
            <person name="Karamycheva S."/>
            <person name="Brunk B."/>
            <person name="Roos D."/>
            <person name="Caler E."/>
            <person name="Lorenzi H."/>
        </authorList>
    </citation>
    <scope>NUCLEOTIDE SEQUENCE</scope>
</reference>
<evidence type="ECO:0000259" key="3">
    <source>
        <dbReference type="PROSITE" id="PS50102"/>
    </source>
</evidence>
<gene>
    <name evidence="4" type="ORF">GNI_007870</name>
</gene>
<evidence type="ECO:0000313" key="5">
    <source>
        <dbReference type="Proteomes" id="UP000019763"/>
    </source>
</evidence>
<keyword evidence="1 2" id="KW-0694">RNA-binding</keyword>
<dbReference type="EMBL" id="AFNH02000059">
    <property type="protein sequence ID" value="EZG87172.1"/>
    <property type="molecule type" value="Genomic_DNA"/>
</dbReference>
<dbReference type="Gene3D" id="3.30.70.330">
    <property type="match status" value="1"/>
</dbReference>
<feature type="domain" description="RRM" evidence="3">
    <location>
        <begin position="1"/>
        <end position="59"/>
    </location>
</feature>
<dbReference type="InterPro" id="IPR000504">
    <property type="entry name" value="RRM_dom"/>
</dbReference>
<evidence type="ECO:0000256" key="2">
    <source>
        <dbReference type="PROSITE-ProRule" id="PRU00176"/>
    </source>
</evidence>
<dbReference type="InterPro" id="IPR051229">
    <property type="entry name" value="ALYREF_mRNA_export"/>
</dbReference>
<accession>A0A023BDD5</accession>
<protein>
    <submittedName>
        <fullName evidence="4">RNA recognition motif protein</fullName>
    </submittedName>
</protein>
<dbReference type="InterPro" id="IPR012677">
    <property type="entry name" value="Nucleotide-bd_a/b_plait_sf"/>
</dbReference>
<dbReference type="PANTHER" id="PTHR19965">
    <property type="entry name" value="RNA AND EXPORT FACTOR BINDING PROTEIN"/>
    <property type="match status" value="1"/>
</dbReference>
<dbReference type="AlphaFoldDB" id="A0A023BDD5"/>
<dbReference type="OrthoDB" id="1049195at2759"/>
<dbReference type="PROSITE" id="PS50102">
    <property type="entry name" value="RRM"/>
    <property type="match status" value="1"/>
</dbReference>
<dbReference type="VEuPathDB" id="CryptoDB:GNI_007870"/>
<comment type="caution">
    <text evidence="4">The sequence shown here is derived from an EMBL/GenBank/DDBJ whole genome shotgun (WGS) entry which is preliminary data.</text>
</comment>
<dbReference type="eggNOG" id="KOG0533">
    <property type="taxonomic scope" value="Eukaryota"/>
</dbReference>
<evidence type="ECO:0000313" key="4">
    <source>
        <dbReference type="EMBL" id="EZG87172.1"/>
    </source>
</evidence>
<proteinExistence type="predicted"/>
<dbReference type="GO" id="GO:0003729">
    <property type="term" value="F:mRNA binding"/>
    <property type="evidence" value="ECO:0007669"/>
    <property type="project" value="TreeGrafter"/>
</dbReference>
<evidence type="ECO:0000256" key="1">
    <source>
        <dbReference type="ARBA" id="ARBA00022884"/>
    </source>
</evidence>
<organism evidence="4 5">
    <name type="scientific">Gregarina niphandrodes</name>
    <name type="common">Septate eugregarine</name>
    <dbReference type="NCBI Taxonomy" id="110365"/>
    <lineage>
        <taxon>Eukaryota</taxon>
        <taxon>Sar</taxon>
        <taxon>Alveolata</taxon>
        <taxon>Apicomplexa</taxon>
        <taxon>Conoidasida</taxon>
        <taxon>Gregarinasina</taxon>
        <taxon>Eugregarinorida</taxon>
        <taxon>Gregarinidae</taxon>
        <taxon>Gregarina</taxon>
    </lineage>
</organism>
<keyword evidence="5" id="KW-1185">Reference proteome</keyword>
<dbReference type="Proteomes" id="UP000019763">
    <property type="component" value="Unassembled WGS sequence"/>
</dbReference>
<dbReference type="Pfam" id="PF00076">
    <property type="entry name" value="RRM_1"/>
    <property type="match status" value="1"/>
</dbReference>
<sequence length="95" mass="10384">MFSSAGEVRKVWIDYDRTDRSLGTGGVIFNDYEDARAAVDRFSGLELDGSVITLTLEIHPDEPGVQVEHVAPVGGPGPRSVNLDMWFHAEVKVPS</sequence>
<dbReference type="GO" id="GO:0005634">
    <property type="term" value="C:nucleus"/>
    <property type="evidence" value="ECO:0007669"/>
    <property type="project" value="TreeGrafter"/>
</dbReference>
<dbReference type="PANTHER" id="PTHR19965:SF35">
    <property type="entry name" value="RNA ANNEALING PROTEIN YRA1"/>
    <property type="match status" value="1"/>
</dbReference>
<dbReference type="RefSeq" id="XP_011128691.1">
    <property type="nucleotide sequence ID" value="XM_011130389.1"/>
</dbReference>